<keyword evidence="2" id="KW-0732">Signal</keyword>
<feature type="region of interest" description="Disordered" evidence="1">
    <location>
        <begin position="250"/>
        <end position="274"/>
    </location>
</feature>
<reference evidence="4 5" key="1">
    <citation type="journal article" date="2015" name="Plant Cell">
        <title>Oil accumulation by the oleaginous diatom Fistulifera solaris as revealed by the genome and transcriptome.</title>
        <authorList>
            <person name="Tanaka T."/>
            <person name="Maeda Y."/>
            <person name="Veluchamy A."/>
            <person name="Tanaka M."/>
            <person name="Abida H."/>
            <person name="Marechal E."/>
            <person name="Bowler C."/>
            <person name="Muto M."/>
            <person name="Sunaga Y."/>
            <person name="Tanaka M."/>
            <person name="Yoshino T."/>
            <person name="Taniguchi T."/>
            <person name="Fukuda Y."/>
            <person name="Nemoto M."/>
            <person name="Matsumoto M."/>
            <person name="Wong P.S."/>
            <person name="Aburatani S."/>
            <person name="Fujibuchi W."/>
        </authorList>
    </citation>
    <scope>NUCLEOTIDE SEQUENCE [LARGE SCALE GENOMIC DNA]</scope>
    <source>
        <strain evidence="4 5">JPCC DA0580</strain>
    </source>
</reference>
<keyword evidence="5" id="KW-1185">Reference proteome</keyword>
<evidence type="ECO:0000313" key="4">
    <source>
        <dbReference type="EMBL" id="GAX19775.1"/>
    </source>
</evidence>
<proteinExistence type="predicted"/>
<protein>
    <recommendedName>
        <fullName evidence="3">Chitin-binding type-4 domain-containing protein</fullName>
    </recommendedName>
</protein>
<organism evidence="4 5">
    <name type="scientific">Fistulifera solaris</name>
    <name type="common">Oleaginous diatom</name>
    <dbReference type="NCBI Taxonomy" id="1519565"/>
    <lineage>
        <taxon>Eukaryota</taxon>
        <taxon>Sar</taxon>
        <taxon>Stramenopiles</taxon>
        <taxon>Ochrophyta</taxon>
        <taxon>Bacillariophyta</taxon>
        <taxon>Bacillariophyceae</taxon>
        <taxon>Bacillariophycidae</taxon>
        <taxon>Naviculales</taxon>
        <taxon>Naviculaceae</taxon>
        <taxon>Fistulifera</taxon>
    </lineage>
</organism>
<evidence type="ECO:0000313" key="5">
    <source>
        <dbReference type="Proteomes" id="UP000198406"/>
    </source>
</evidence>
<feature type="compositionally biased region" description="Low complexity" evidence="1">
    <location>
        <begin position="250"/>
        <end position="265"/>
    </location>
</feature>
<dbReference type="EMBL" id="BDSP01000139">
    <property type="protein sequence ID" value="GAX19775.1"/>
    <property type="molecule type" value="Genomic_DNA"/>
</dbReference>
<evidence type="ECO:0000256" key="1">
    <source>
        <dbReference type="SAM" id="MobiDB-lite"/>
    </source>
</evidence>
<gene>
    <name evidence="4" type="ORF">FisN_3Hh004</name>
</gene>
<evidence type="ECO:0000256" key="2">
    <source>
        <dbReference type="SAM" id="SignalP"/>
    </source>
</evidence>
<comment type="caution">
    <text evidence="4">The sequence shown here is derived from an EMBL/GenBank/DDBJ whole genome shotgun (WGS) entry which is preliminary data.</text>
</comment>
<dbReference type="AlphaFoldDB" id="A0A1Z5K0F9"/>
<name>A0A1Z5K0F9_FISSO</name>
<feature type="chain" id="PRO_5012034903" description="Chitin-binding type-4 domain-containing protein" evidence="2">
    <location>
        <begin position="22"/>
        <end position="361"/>
    </location>
</feature>
<feature type="signal peptide" evidence="2">
    <location>
        <begin position="1"/>
        <end position="21"/>
    </location>
</feature>
<dbReference type="Proteomes" id="UP000198406">
    <property type="component" value="Unassembled WGS sequence"/>
</dbReference>
<dbReference type="OrthoDB" id="47267at2759"/>
<dbReference type="InParanoid" id="A0A1Z5K0F9"/>
<accession>A0A1Z5K0F9</accession>
<evidence type="ECO:0000259" key="3">
    <source>
        <dbReference type="Pfam" id="PF03067"/>
    </source>
</evidence>
<dbReference type="Pfam" id="PF03067">
    <property type="entry name" value="LPMO_10"/>
    <property type="match status" value="1"/>
</dbReference>
<dbReference type="InterPro" id="IPR004302">
    <property type="entry name" value="Cellulose/chitin-bd_N"/>
</dbReference>
<sequence>MIRFSLLSLTFFMALMSNVESHGGLISPRSRNEVAREEGTNVASPGLPVKEYCWHCLNRNNGICGKVDGNDYDEWLDSSGNPMPWKPEAIYQRGEMINIETEITAHHWGHIELRACPNGRQSTQSCLDSHPLEFVQDVNYAMPQDPKFPDRGYLADRYRSYNMKFRLPSNLVGDQVLLQWRYITSNSCLPPGYVDYYTNIPNDVGRSNLRLRECSLPYSNDGLGYPEQFWNCAEISVIDGSGGSTLPRTPVKAPTKVTTPVVAPTQSPSASPEKRAVEFPDSVSDKGCCSFDFKNCITNSYWCGTTKSDCLSCESKMNWLPSGALDDQSCAARYQTCTDQACCPGLICEYKNAFYSQCNAP</sequence>
<feature type="domain" description="Chitin-binding type-4" evidence="3">
    <location>
        <begin position="22"/>
        <end position="235"/>
    </location>
</feature>